<name>X1RMK9_9ZZZZ</name>
<dbReference type="Pfam" id="PF24857">
    <property type="entry name" value="THR4_C"/>
    <property type="match status" value="1"/>
</dbReference>
<gene>
    <name evidence="1" type="ORF">S06H3_57009</name>
</gene>
<reference evidence="1" key="1">
    <citation type="journal article" date="2014" name="Front. Microbiol.">
        <title>High frequency of phylogenetically diverse reductive dehalogenase-homologous genes in deep subseafloor sedimentary metagenomes.</title>
        <authorList>
            <person name="Kawai M."/>
            <person name="Futagami T."/>
            <person name="Toyoda A."/>
            <person name="Takaki Y."/>
            <person name="Nishi S."/>
            <person name="Hori S."/>
            <person name="Arai W."/>
            <person name="Tsubouchi T."/>
            <person name="Morono Y."/>
            <person name="Uchiyama I."/>
            <person name="Ito T."/>
            <person name="Fujiyama A."/>
            <person name="Inagaki F."/>
            <person name="Takami H."/>
        </authorList>
    </citation>
    <scope>NUCLEOTIDE SEQUENCE</scope>
    <source>
        <strain evidence="1">Expedition CK06-06</strain>
    </source>
</reference>
<feature type="non-terminal residue" evidence="1">
    <location>
        <position position="1"/>
    </location>
</feature>
<dbReference type="PANTHER" id="PTHR43515:SF1">
    <property type="entry name" value="THREONINE SYNTHASE-LIKE 1"/>
    <property type="match status" value="1"/>
</dbReference>
<dbReference type="PANTHER" id="PTHR43515">
    <property type="entry name" value="THREONINE SYNTHASE-LIKE 1"/>
    <property type="match status" value="1"/>
</dbReference>
<evidence type="ECO:0008006" key="2">
    <source>
        <dbReference type="Google" id="ProtNLM"/>
    </source>
</evidence>
<feature type="non-terminal residue" evidence="1">
    <location>
        <position position="226"/>
    </location>
</feature>
<organism evidence="1">
    <name type="scientific">marine sediment metagenome</name>
    <dbReference type="NCBI Taxonomy" id="412755"/>
    <lineage>
        <taxon>unclassified sequences</taxon>
        <taxon>metagenomes</taxon>
        <taxon>ecological metagenomes</taxon>
    </lineage>
</organism>
<proteinExistence type="predicted"/>
<evidence type="ECO:0000313" key="1">
    <source>
        <dbReference type="EMBL" id="GAI56774.1"/>
    </source>
</evidence>
<dbReference type="InterPro" id="IPR036052">
    <property type="entry name" value="TrpB-like_PALP_sf"/>
</dbReference>
<dbReference type="Gene3D" id="3.40.50.1100">
    <property type="match status" value="1"/>
</dbReference>
<sequence length="226" mass="25095">SGYIFSSANSINIGRLVPQVVYYIYTYLNLRRLGKIGAGEKINIAVPTGNFGNILAAYYAKKMGLPVGKLICASNENNVLYDFINTGVYDKKRKLIVTSSPAMDILVSSNLERLLYDISGGNADIINSLISDLNKKGEFKITSEMKDKMADFYGDFATDKETFETIKYVFYNFNYLIDTHTAVGYNVYRKYVDDSGDKSKTVIASTASPFKFPGSVARAIDKKYAG</sequence>
<protein>
    <recommendedName>
        <fullName evidence="2">Tryptophan synthase beta chain-like PALP domain-containing protein</fullName>
    </recommendedName>
</protein>
<dbReference type="AlphaFoldDB" id="X1RMK9"/>
<dbReference type="GO" id="GO:0005737">
    <property type="term" value="C:cytoplasm"/>
    <property type="evidence" value="ECO:0007669"/>
    <property type="project" value="TreeGrafter"/>
</dbReference>
<dbReference type="EMBL" id="BARV01036737">
    <property type="protein sequence ID" value="GAI56774.1"/>
    <property type="molecule type" value="Genomic_DNA"/>
</dbReference>
<dbReference type="SUPFAM" id="SSF53686">
    <property type="entry name" value="Tryptophan synthase beta subunit-like PLP-dependent enzymes"/>
    <property type="match status" value="1"/>
</dbReference>
<comment type="caution">
    <text evidence="1">The sequence shown here is derived from an EMBL/GenBank/DDBJ whole genome shotgun (WGS) entry which is preliminary data.</text>
</comment>
<accession>X1RMK9</accession>